<dbReference type="Proteomes" id="UP001488838">
    <property type="component" value="Unassembled WGS sequence"/>
</dbReference>
<comment type="caution">
    <text evidence="2">The sequence shown here is derived from an EMBL/GenBank/DDBJ whole genome shotgun (WGS) entry which is preliminary data.</text>
</comment>
<organism evidence="2 3">
    <name type="scientific">Myodes glareolus</name>
    <name type="common">Bank vole</name>
    <name type="synonym">Clethrionomys glareolus</name>
    <dbReference type="NCBI Taxonomy" id="447135"/>
    <lineage>
        <taxon>Eukaryota</taxon>
        <taxon>Metazoa</taxon>
        <taxon>Chordata</taxon>
        <taxon>Craniata</taxon>
        <taxon>Vertebrata</taxon>
        <taxon>Euteleostomi</taxon>
        <taxon>Mammalia</taxon>
        <taxon>Eutheria</taxon>
        <taxon>Euarchontoglires</taxon>
        <taxon>Glires</taxon>
        <taxon>Rodentia</taxon>
        <taxon>Myomorpha</taxon>
        <taxon>Muroidea</taxon>
        <taxon>Cricetidae</taxon>
        <taxon>Arvicolinae</taxon>
        <taxon>Myodes</taxon>
    </lineage>
</organism>
<evidence type="ECO:0000256" key="1">
    <source>
        <dbReference type="SAM" id="MobiDB-lite"/>
    </source>
</evidence>
<proteinExistence type="predicted"/>
<accession>A0AAW0HEW3</accession>
<sequence length="309" mass="34085">MALGTRATETVYSEIRKVDPNLSPWTCEGVATLRITLSTQEAMAADLFEFEASLIYRSQIEFQDSQDYTETWVGQEMAEHGVLLLGSPGTGRAVTASLRTFGKGHLHNAGLARQPGLHPVLEAPDPAKQSGDSRSFPQEARQSGHQVPKMSGSHSTFFCSHFYEYYLQRGVLCPQRVQNRGRLSAPTSPSMAQPFGPASLQNLSSQFTSLLRSPLCTVVHGALAASRPLHSNAADQGLVKGGERWEVRTPQKLLGQLATVNSKRQSERERKAPLMELKTAMTGAHAWEDVHNRRRAADFRVPRVLCTYL</sequence>
<name>A0AAW0HEW3_MYOGA</name>
<gene>
    <name evidence="2" type="ORF">U0070_008056</name>
</gene>
<dbReference type="EMBL" id="JBBHLL010000512">
    <property type="protein sequence ID" value="KAK7801304.1"/>
    <property type="molecule type" value="Genomic_DNA"/>
</dbReference>
<evidence type="ECO:0000313" key="2">
    <source>
        <dbReference type="EMBL" id="KAK7801304.1"/>
    </source>
</evidence>
<feature type="compositionally biased region" description="Polar residues" evidence="1">
    <location>
        <begin position="130"/>
        <end position="145"/>
    </location>
</feature>
<protein>
    <submittedName>
        <fullName evidence="2">Uncharacterized protein</fullName>
    </submittedName>
</protein>
<feature type="region of interest" description="Disordered" evidence="1">
    <location>
        <begin position="116"/>
        <end position="151"/>
    </location>
</feature>
<keyword evidence="3" id="KW-1185">Reference proteome</keyword>
<evidence type="ECO:0000313" key="3">
    <source>
        <dbReference type="Proteomes" id="UP001488838"/>
    </source>
</evidence>
<dbReference type="AlphaFoldDB" id="A0AAW0HEW3"/>
<reference evidence="2 3" key="1">
    <citation type="journal article" date="2023" name="bioRxiv">
        <title>Conserved and derived expression patterns and positive selection on dental genes reveal complex evolutionary context of ever-growing rodent molars.</title>
        <authorList>
            <person name="Calamari Z.T."/>
            <person name="Song A."/>
            <person name="Cohen E."/>
            <person name="Akter M."/>
            <person name="Roy R.D."/>
            <person name="Hallikas O."/>
            <person name="Christensen M.M."/>
            <person name="Li P."/>
            <person name="Marangoni P."/>
            <person name="Jernvall J."/>
            <person name="Klein O.D."/>
        </authorList>
    </citation>
    <scope>NUCLEOTIDE SEQUENCE [LARGE SCALE GENOMIC DNA]</scope>
    <source>
        <strain evidence="2">V071</strain>
    </source>
</reference>